<comment type="similarity">
    <text evidence="6">Belongs to the DNA polymerase HolA subunit family.</text>
</comment>
<keyword evidence="3 8" id="KW-0548">Nucleotidyltransferase</keyword>
<evidence type="ECO:0000256" key="4">
    <source>
        <dbReference type="ARBA" id="ARBA00022705"/>
    </source>
</evidence>
<evidence type="ECO:0000256" key="5">
    <source>
        <dbReference type="ARBA" id="ARBA00022932"/>
    </source>
</evidence>
<organism evidence="8 9">
    <name type="scientific">Sphingomonas hylomeconis</name>
    <dbReference type="NCBI Taxonomy" id="1395958"/>
    <lineage>
        <taxon>Bacteria</taxon>
        <taxon>Pseudomonadati</taxon>
        <taxon>Pseudomonadota</taxon>
        <taxon>Alphaproteobacteria</taxon>
        <taxon>Sphingomonadales</taxon>
        <taxon>Sphingomonadaceae</taxon>
        <taxon>Sphingomonas</taxon>
    </lineage>
</organism>
<evidence type="ECO:0000256" key="3">
    <source>
        <dbReference type="ARBA" id="ARBA00022695"/>
    </source>
</evidence>
<dbReference type="NCBIfam" id="TIGR01128">
    <property type="entry name" value="holA"/>
    <property type="match status" value="1"/>
</dbReference>
<dbReference type="Gene3D" id="1.20.272.10">
    <property type="match status" value="1"/>
</dbReference>
<evidence type="ECO:0000256" key="7">
    <source>
        <dbReference type="ARBA" id="ARBA00049244"/>
    </source>
</evidence>
<gene>
    <name evidence="8" type="primary">holA</name>
    <name evidence="8" type="ORF">ACFONA_00705</name>
</gene>
<evidence type="ECO:0000256" key="2">
    <source>
        <dbReference type="ARBA" id="ARBA00022679"/>
    </source>
</evidence>
<keyword evidence="4" id="KW-0235">DNA replication</keyword>
<dbReference type="SUPFAM" id="SSF52540">
    <property type="entry name" value="P-loop containing nucleoside triphosphate hydrolases"/>
    <property type="match status" value="1"/>
</dbReference>
<dbReference type="Proteomes" id="UP001595713">
    <property type="component" value="Unassembled WGS sequence"/>
</dbReference>
<dbReference type="EMBL" id="JBHRXP010000001">
    <property type="protein sequence ID" value="MFC3578671.1"/>
    <property type="molecule type" value="Genomic_DNA"/>
</dbReference>
<keyword evidence="9" id="KW-1185">Reference proteome</keyword>
<dbReference type="EC" id="2.7.7.7" evidence="1"/>
<evidence type="ECO:0000256" key="6">
    <source>
        <dbReference type="ARBA" id="ARBA00034754"/>
    </source>
</evidence>
<dbReference type="InterPro" id="IPR005790">
    <property type="entry name" value="DNA_polIII_delta"/>
</dbReference>
<evidence type="ECO:0000313" key="9">
    <source>
        <dbReference type="Proteomes" id="UP001595713"/>
    </source>
</evidence>
<dbReference type="PANTHER" id="PTHR34388">
    <property type="entry name" value="DNA POLYMERASE III SUBUNIT DELTA"/>
    <property type="match status" value="1"/>
</dbReference>
<evidence type="ECO:0000256" key="1">
    <source>
        <dbReference type="ARBA" id="ARBA00012417"/>
    </source>
</evidence>
<evidence type="ECO:0000313" key="8">
    <source>
        <dbReference type="EMBL" id="MFC3578671.1"/>
    </source>
</evidence>
<proteinExistence type="inferred from homology"/>
<dbReference type="SUPFAM" id="SSF48019">
    <property type="entry name" value="post-AAA+ oligomerization domain-like"/>
    <property type="match status" value="1"/>
</dbReference>
<comment type="catalytic activity">
    <reaction evidence="7">
        <text>DNA(n) + a 2'-deoxyribonucleoside 5'-triphosphate = DNA(n+1) + diphosphate</text>
        <dbReference type="Rhea" id="RHEA:22508"/>
        <dbReference type="Rhea" id="RHEA-COMP:17339"/>
        <dbReference type="Rhea" id="RHEA-COMP:17340"/>
        <dbReference type="ChEBI" id="CHEBI:33019"/>
        <dbReference type="ChEBI" id="CHEBI:61560"/>
        <dbReference type="ChEBI" id="CHEBI:173112"/>
        <dbReference type="EC" id="2.7.7.7"/>
    </reaction>
</comment>
<dbReference type="GO" id="GO:0003887">
    <property type="term" value="F:DNA-directed DNA polymerase activity"/>
    <property type="evidence" value="ECO:0007669"/>
    <property type="project" value="UniProtKB-EC"/>
</dbReference>
<dbReference type="RefSeq" id="WP_261293915.1">
    <property type="nucleotide sequence ID" value="NZ_JANQBK010000004.1"/>
</dbReference>
<reference evidence="9" key="1">
    <citation type="journal article" date="2019" name="Int. J. Syst. Evol. Microbiol.">
        <title>The Global Catalogue of Microorganisms (GCM) 10K type strain sequencing project: providing services to taxonomists for standard genome sequencing and annotation.</title>
        <authorList>
            <consortium name="The Broad Institute Genomics Platform"/>
            <consortium name="The Broad Institute Genome Sequencing Center for Infectious Disease"/>
            <person name="Wu L."/>
            <person name="Ma J."/>
        </authorList>
    </citation>
    <scope>NUCLEOTIDE SEQUENCE [LARGE SCALE GENOMIC DNA]</scope>
    <source>
        <strain evidence="9">KCTC 42739</strain>
    </source>
</reference>
<keyword evidence="5" id="KW-0239">DNA-directed DNA polymerase</keyword>
<keyword evidence="2 8" id="KW-0808">Transferase</keyword>
<name>A0ABV7SPH0_9SPHN</name>
<dbReference type="InterPro" id="IPR008921">
    <property type="entry name" value="DNA_pol3_clamp-load_cplx_C"/>
</dbReference>
<comment type="caution">
    <text evidence="8">The sequence shown here is derived from an EMBL/GenBank/DDBJ whole genome shotgun (WGS) entry which is preliminary data.</text>
</comment>
<protein>
    <recommendedName>
        <fullName evidence="1">DNA-directed DNA polymerase</fullName>
        <ecNumber evidence="1">2.7.7.7</ecNumber>
    </recommendedName>
</protein>
<dbReference type="PANTHER" id="PTHR34388:SF1">
    <property type="entry name" value="DNA POLYMERASE III SUBUNIT DELTA"/>
    <property type="match status" value="1"/>
</dbReference>
<sequence>MKANANQIRAAIDAPGSDIRLFLLHGPDEAGALDLALRLARRMGPEAERVDLEPSTLKSNPGRLTDEAASLSLFGGARHIRISGAGEESLEALTLLLGMERAGNPVVAIAPTLKGTAKVVKLAQMSPRAMAFACYMPEGPEADKLVSTIAREHDMRTTGDTATRIAAATGGDRAVMTRELEKLALYLDAGPDRPREIDDAALDAIGADVGDAEMSRAIDAAIDGRADTLGMELARLSEAGVSPIPVLRQLTRRLMTLAELRAQVDAGAGVAQVTENVFFREKAITARALRHWPSERLAAAIDRVRQAERGMMGSASAGAVLAEQAIVAVARIAARQR</sequence>
<dbReference type="InterPro" id="IPR027417">
    <property type="entry name" value="P-loop_NTPase"/>
</dbReference>
<accession>A0ABV7SPH0</accession>